<evidence type="ECO:0000259" key="7">
    <source>
        <dbReference type="PROSITE" id="PS51469"/>
    </source>
</evidence>
<feature type="compositionally biased region" description="Polar residues" evidence="5">
    <location>
        <begin position="38"/>
        <end position="54"/>
    </location>
</feature>
<dbReference type="GO" id="GO:0034975">
    <property type="term" value="P:protein folding in endoplasmic reticulum"/>
    <property type="evidence" value="ECO:0007669"/>
    <property type="project" value="TreeGrafter"/>
</dbReference>
<dbReference type="PANTHER" id="PTHR12953:SF0">
    <property type="entry name" value="SUN DOMAIN-CONTAINING OSSIFICATION FACTOR"/>
    <property type="match status" value="1"/>
</dbReference>
<protein>
    <submittedName>
        <fullName evidence="8">Chromosome 1 open reading frame 9 (inferred by orthology to a human protein)</fullName>
    </submittedName>
</protein>
<dbReference type="OMA" id="HYGREHY"/>
<name>A0A0N4Y9L7_NIPBR</name>
<dbReference type="InterPro" id="IPR045120">
    <property type="entry name" value="Suco/Slp1-like"/>
</dbReference>
<feature type="domain" description="SUN" evidence="7">
    <location>
        <begin position="98"/>
        <end position="269"/>
    </location>
</feature>
<evidence type="ECO:0000256" key="1">
    <source>
        <dbReference type="ARBA" id="ARBA00004308"/>
    </source>
</evidence>
<evidence type="ECO:0000256" key="3">
    <source>
        <dbReference type="ARBA" id="ARBA00022989"/>
    </source>
</evidence>
<dbReference type="PANTHER" id="PTHR12953">
    <property type="entry name" value="MEMBRANE PROTEIN CH1 RELATED"/>
    <property type="match status" value="1"/>
</dbReference>
<accession>A0A0N4Y9L7</accession>
<feature type="region of interest" description="Disordered" evidence="5">
    <location>
        <begin position="325"/>
        <end position="344"/>
    </location>
</feature>
<feature type="region of interest" description="Disordered" evidence="5">
    <location>
        <begin position="38"/>
        <end position="81"/>
    </location>
</feature>
<dbReference type="GO" id="GO:0016020">
    <property type="term" value="C:membrane"/>
    <property type="evidence" value="ECO:0007669"/>
    <property type="project" value="InterPro"/>
</dbReference>
<dbReference type="PROSITE" id="PS51469">
    <property type="entry name" value="SUN"/>
    <property type="match status" value="1"/>
</dbReference>
<feature type="region of interest" description="Disordered" evidence="5">
    <location>
        <begin position="284"/>
        <end position="320"/>
    </location>
</feature>
<dbReference type="AlphaFoldDB" id="A0A0N4Y9L7"/>
<dbReference type="InterPro" id="IPR012919">
    <property type="entry name" value="SUN_dom"/>
</dbReference>
<organism evidence="8">
    <name type="scientific">Nippostrongylus brasiliensis</name>
    <name type="common">Rat hookworm</name>
    <dbReference type="NCBI Taxonomy" id="27835"/>
    <lineage>
        <taxon>Eukaryota</taxon>
        <taxon>Metazoa</taxon>
        <taxon>Ecdysozoa</taxon>
        <taxon>Nematoda</taxon>
        <taxon>Chromadorea</taxon>
        <taxon>Rhabditida</taxon>
        <taxon>Rhabditina</taxon>
        <taxon>Rhabditomorpha</taxon>
        <taxon>Strongyloidea</taxon>
        <taxon>Heligmosomidae</taxon>
        <taxon>Nippostrongylus</taxon>
    </lineage>
</organism>
<evidence type="ECO:0000256" key="6">
    <source>
        <dbReference type="SAM" id="Phobius"/>
    </source>
</evidence>
<dbReference type="GO" id="GO:0005737">
    <property type="term" value="C:cytoplasm"/>
    <property type="evidence" value="ECO:0007669"/>
    <property type="project" value="TreeGrafter"/>
</dbReference>
<evidence type="ECO:0000256" key="4">
    <source>
        <dbReference type="ARBA" id="ARBA00023136"/>
    </source>
</evidence>
<dbReference type="Pfam" id="PF07738">
    <property type="entry name" value="Sad1_UNC"/>
    <property type="match status" value="1"/>
</dbReference>
<keyword evidence="3 6" id="KW-1133">Transmembrane helix</keyword>
<dbReference type="GO" id="GO:0012505">
    <property type="term" value="C:endomembrane system"/>
    <property type="evidence" value="ECO:0007669"/>
    <property type="project" value="UniProtKB-SubCell"/>
</dbReference>
<evidence type="ECO:0000256" key="2">
    <source>
        <dbReference type="ARBA" id="ARBA00022692"/>
    </source>
</evidence>
<keyword evidence="4 6" id="KW-0472">Membrane</keyword>
<keyword evidence="2 6" id="KW-0812">Transmembrane</keyword>
<sequence>LLSPFRLSNSSCPLQVSLEFDDNLSKLPLSSTDALSNSTHQEAISGNCTNNLTAPDSLRHPPTTNSAESEEEKLAGGPHQPIATFDEWTKEKLKQEHRKVLPPSPTAETGIPNTRTQQLPPGSAATRNYASKECGAKVLLSNPEAENTKAILNEKEKDEYMRNPCEKAKNKFVVVELCETIQPRSIELANYELFSSGPKTIRLWSAERFPTGEWQLLTELNAVDSRQIQQFPVPTNGVYVKFMKVELVSHYGNEHYCTLSVLKILGISMVDEYEAEAEAASAVHSRKNLDSSSEPVVNNTSVEGPDAIAPTPTPSATVAQQSLQEVVPKDETKSPGAKEEVSEPNPTVIGLVDEVSGRLMETLVNVVKDNFGGGNNAVPRQPKWNHIRRIPSAFSACYFCPSDGMYIYPRQFCQAFVWKSSSPPTPTVKRNQMVSPERELTLKRIFVSSNRARRTRFALLQRKSLQRLQPSIVIGGQTRILLENDKQQQQLSRVAMDAQNNARSGNVVQSDVLPASSMSHKESVFMKLNKRIAALELNMSLSSEYLSELSRQYVAQTDEHQKHMRQAKKVVEEAVETLYARVNETLAEKESVFMKLNKRIAALELNMSLSSEYLSELSRQYVAQTDEHQKHMRQAKKVVEEAVETLSFGFQIALLRKEVDTLSEWLSSMRATAFKLTVSRFTKGEETPVNEKCILQQTDLHRYSPPDDGLWTTEQVVYMVVSTQLVTVLILALLSFCYQRFATDRGLSDDQRLLVEDLINERVTQVLERNNAMLQVIGKSKLTRTQHRSPSRSDDVRSLCTGGSEELIAECSSSSHTTISDDSSPEDVPMSNCTLLPSKRRMIPSMALVT</sequence>
<evidence type="ECO:0000313" key="8">
    <source>
        <dbReference type="WBParaSite" id="NBR_0001301801-mRNA-1"/>
    </source>
</evidence>
<feature type="compositionally biased region" description="Basic and acidic residues" evidence="5">
    <location>
        <begin position="327"/>
        <end position="341"/>
    </location>
</feature>
<feature type="compositionally biased region" description="Polar residues" evidence="5">
    <location>
        <begin position="290"/>
        <end position="302"/>
    </location>
</feature>
<proteinExistence type="predicted"/>
<comment type="subcellular location">
    <subcellularLocation>
        <location evidence="1">Endomembrane system</location>
    </subcellularLocation>
</comment>
<evidence type="ECO:0000256" key="5">
    <source>
        <dbReference type="SAM" id="MobiDB-lite"/>
    </source>
</evidence>
<feature type="region of interest" description="Disordered" evidence="5">
    <location>
        <begin position="96"/>
        <end position="127"/>
    </location>
</feature>
<feature type="transmembrane region" description="Helical" evidence="6">
    <location>
        <begin position="716"/>
        <end position="738"/>
    </location>
</feature>
<feature type="compositionally biased region" description="Polar residues" evidence="5">
    <location>
        <begin position="111"/>
        <end position="127"/>
    </location>
</feature>
<dbReference type="WBParaSite" id="NBR_0001301801-mRNA-1">
    <property type="protein sequence ID" value="NBR_0001301801-mRNA-1"/>
    <property type="gene ID" value="NBR_0001301801"/>
</dbReference>
<reference evidence="8" key="1">
    <citation type="submission" date="2017-02" db="UniProtKB">
        <authorList>
            <consortium name="WormBaseParasite"/>
        </authorList>
    </citation>
    <scope>IDENTIFICATION</scope>
</reference>